<protein>
    <submittedName>
        <fullName evidence="1">Uncharacterized protein</fullName>
    </submittedName>
</protein>
<dbReference type="EMBL" id="MT143360">
    <property type="protein sequence ID" value="QJA95988.1"/>
    <property type="molecule type" value="Genomic_DNA"/>
</dbReference>
<evidence type="ECO:0000313" key="1">
    <source>
        <dbReference type="EMBL" id="QJA95988.1"/>
    </source>
</evidence>
<reference evidence="1" key="1">
    <citation type="submission" date="2020-03" db="EMBL/GenBank/DDBJ databases">
        <title>The deep terrestrial virosphere.</title>
        <authorList>
            <person name="Holmfeldt K."/>
            <person name="Nilsson E."/>
            <person name="Simone D."/>
            <person name="Lopez-Fernandez M."/>
            <person name="Wu X."/>
            <person name="de Brujin I."/>
            <person name="Lundin D."/>
            <person name="Andersson A."/>
            <person name="Bertilsson S."/>
            <person name="Dopson M."/>
        </authorList>
    </citation>
    <scope>NUCLEOTIDE SEQUENCE</scope>
    <source>
        <strain evidence="1">MM415B05025</strain>
    </source>
</reference>
<organism evidence="1">
    <name type="scientific">viral metagenome</name>
    <dbReference type="NCBI Taxonomy" id="1070528"/>
    <lineage>
        <taxon>unclassified sequences</taxon>
        <taxon>metagenomes</taxon>
        <taxon>organismal metagenomes</taxon>
    </lineage>
</organism>
<proteinExistence type="predicted"/>
<name>A0A6M3LTG3_9ZZZZ</name>
<gene>
    <name evidence="1" type="ORF">MM415B05025_0014</name>
</gene>
<dbReference type="AlphaFoldDB" id="A0A6M3LTG3"/>
<accession>A0A6M3LTG3</accession>
<sequence length="83" mass="8883">MREQTPGPWKVVKCSCGHKFCDRWFIEHVVLDGITGEANARLITAAPDLLKAATAVVKPSNIIGIDDALQALKAAIAKAEGEI</sequence>